<dbReference type="InterPro" id="IPR046924">
    <property type="entry name" value="CATASP"/>
</dbReference>
<dbReference type="Proteomes" id="UP001431429">
    <property type="component" value="Unassembled WGS sequence"/>
</dbReference>
<proteinExistence type="predicted"/>
<evidence type="ECO:0000313" key="3">
    <source>
        <dbReference type="Proteomes" id="UP001431429"/>
    </source>
</evidence>
<name>A0ABT0UHH9_9ACTN</name>
<reference evidence="2" key="1">
    <citation type="submission" date="2022-06" db="EMBL/GenBank/DDBJ databases">
        <title>Genome public.</title>
        <authorList>
            <person name="Sun Q."/>
        </authorList>
    </citation>
    <scope>NUCLEOTIDE SEQUENCE</scope>
    <source>
        <strain evidence="2">CWNU-1</strain>
    </source>
</reference>
<keyword evidence="3" id="KW-1185">Reference proteome</keyword>
<dbReference type="Pfam" id="PF20271">
    <property type="entry name" value="CATASP"/>
    <property type="match status" value="1"/>
</dbReference>
<gene>
    <name evidence="2" type="ORF">NBG84_05025</name>
</gene>
<dbReference type="EMBL" id="JAMQAW010000005">
    <property type="protein sequence ID" value="MCM2387677.1"/>
    <property type="molecule type" value="Genomic_DNA"/>
</dbReference>
<evidence type="ECO:0000313" key="2">
    <source>
        <dbReference type="EMBL" id="MCM2387677.1"/>
    </source>
</evidence>
<feature type="domain" description="CATRA-Associated Small Protein" evidence="1">
    <location>
        <begin position="20"/>
        <end position="102"/>
    </location>
</feature>
<sequence>METPEGDRASLDPAEEREAAADVLTEIVGLVLPPKVWALVAHRLDAMEAAVRAGDVEALAEAAGQLELMGLTRIRKRPDDEGESAAADLVDRIGPLVHELRSETSAEEHTDDEPAGG</sequence>
<evidence type="ECO:0000259" key="1">
    <source>
        <dbReference type="Pfam" id="PF20271"/>
    </source>
</evidence>
<dbReference type="RefSeq" id="WP_250918043.1">
    <property type="nucleotide sequence ID" value="NZ_JAMQAW010000005.1"/>
</dbReference>
<comment type="caution">
    <text evidence="2">The sequence shown here is derived from an EMBL/GenBank/DDBJ whole genome shotgun (WGS) entry which is preliminary data.</text>
</comment>
<protein>
    <recommendedName>
        <fullName evidence="1">CATRA-Associated Small Protein domain-containing protein</fullName>
    </recommendedName>
</protein>
<organism evidence="2 3">
    <name type="scientific">Streptomyces albipurpureus</name>
    <dbReference type="NCBI Taxonomy" id="2897419"/>
    <lineage>
        <taxon>Bacteria</taxon>
        <taxon>Bacillati</taxon>
        <taxon>Actinomycetota</taxon>
        <taxon>Actinomycetes</taxon>
        <taxon>Kitasatosporales</taxon>
        <taxon>Streptomycetaceae</taxon>
        <taxon>Streptomyces</taxon>
    </lineage>
</organism>
<accession>A0ABT0UHH9</accession>